<dbReference type="InterPro" id="IPR006121">
    <property type="entry name" value="HMA_dom"/>
</dbReference>
<dbReference type="AlphaFoldDB" id="A0A9D5C6Y5"/>
<dbReference type="EMBL" id="JAGGNH010000007">
    <property type="protein sequence ID" value="KAJ0967807.1"/>
    <property type="molecule type" value="Genomic_DNA"/>
</dbReference>
<gene>
    <name evidence="2" type="ORF">J5N97_024724</name>
</gene>
<organism evidence="2 3">
    <name type="scientific">Dioscorea zingiberensis</name>
    <dbReference type="NCBI Taxonomy" id="325984"/>
    <lineage>
        <taxon>Eukaryota</taxon>
        <taxon>Viridiplantae</taxon>
        <taxon>Streptophyta</taxon>
        <taxon>Embryophyta</taxon>
        <taxon>Tracheophyta</taxon>
        <taxon>Spermatophyta</taxon>
        <taxon>Magnoliopsida</taxon>
        <taxon>Liliopsida</taxon>
        <taxon>Dioscoreales</taxon>
        <taxon>Dioscoreaceae</taxon>
        <taxon>Dioscorea</taxon>
    </lineage>
</organism>
<dbReference type="InterPro" id="IPR036163">
    <property type="entry name" value="HMA_dom_sf"/>
</dbReference>
<dbReference type="Gene3D" id="3.30.70.100">
    <property type="match status" value="1"/>
</dbReference>
<evidence type="ECO:0000313" key="3">
    <source>
        <dbReference type="Proteomes" id="UP001085076"/>
    </source>
</evidence>
<dbReference type="OrthoDB" id="785270at2759"/>
<protein>
    <recommendedName>
        <fullName evidence="1">HMA domain-containing protein</fullName>
    </recommendedName>
</protein>
<dbReference type="PROSITE" id="PS50846">
    <property type="entry name" value="HMA_2"/>
    <property type="match status" value="1"/>
</dbReference>
<sequence length="85" mass="9705">MAEKISTLILKVDLECHLCSKKIKKTLCKLQEREKIRSITYDEKTNTVIISGPFDPHKLSKKLKCKACKIDDSSSSKHEVDKSLE</sequence>
<name>A0A9D5C6Y5_9LILI</name>
<dbReference type="GO" id="GO:1900150">
    <property type="term" value="P:regulation of defense response to fungus"/>
    <property type="evidence" value="ECO:0007669"/>
    <property type="project" value="InterPro"/>
</dbReference>
<reference evidence="2" key="2">
    <citation type="journal article" date="2022" name="Hortic Res">
        <title>The genome of Dioscorea zingiberensis sheds light on the biosynthesis, origin and evolution of the medicinally important diosgenin saponins.</title>
        <authorList>
            <person name="Li Y."/>
            <person name="Tan C."/>
            <person name="Li Z."/>
            <person name="Guo J."/>
            <person name="Li S."/>
            <person name="Chen X."/>
            <person name="Wang C."/>
            <person name="Dai X."/>
            <person name="Yang H."/>
            <person name="Song W."/>
            <person name="Hou L."/>
            <person name="Xu J."/>
            <person name="Tong Z."/>
            <person name="Xu A."/>
            <person name="Yuan X."/>
            <person name="Wang W."/>
            <person name="Yang Q."/>
            <person name="Chen L."/>
            <person name="Sun Z."/>
            <person name="Wang K."/>
            <person name="Pan B."/>
            <person name="Chen J."/>
            <person name="Bao Y."/>
            <person name="Liu F."/>
            <person name="Qi X."/>
            <person name="Gang D.R."/>
            <person name="Wen J."/>
            <person name="Li J."/>
        </authorList>
    </citation>
    <scope>NUCLEOTIDE SEQUENCE</scope>
    <source>
        <strain evidence="2">Dzin_1.0</strain>
    </source>
</reference>
<keyword evidence="3" id="KW-1185">Reference proteome</keyword>
<dbReference type="GO" id="GO:0046872">
    <property type="term" value="F:metal ion binding"/>
    <property type="evidence" value="ECO:0007669"/>
    <property type="project" value="InterPro"/>
</dbReference>
<reference evidence="2" key="1">
    <citation type="submission" date="2021-03" db="EMBL/GenBank/DDBJ databases">
        <authorList>
            <person name="Li Z."/>
            <person name="Yang C."/>
        </authorList>
    </citation>
    <scope>NUCLEOTIDE SEQUENCE</scope>
    <source>
        <strain evidence="2">Dzin_1.0</strain>
        <tissue evidence="2">Leaf</tissue>
    </source>
</reference>
<dbReference type="PANTHER" id="PTHR47488:SF7">
    <property type="entry name" value="HEAVY METAL TRANSPORT_DETOXIFICATION SUPERFAMILY PROTEIN"/>
    <property type="match status" value="1"/>
</dbReference>
<comment type="caution">
    <text evidence="2">The sequence shown here is derived from an EMBL/GenBank/DDBJ whole genome shotgun (WGS) entry which is preliminary data.</text>
</comment>
<feature type="domain" description="HMA" evidence="1">
    <location>
        <begin position="5"/>
        <end position="75"/>
    </location>
</feature>
<dbReference type="Proteomes" id="UP001085076">
    <property type="component" value="Miscellaneous, Linkage group lg07"/>
</dbReference>
<dbReference type="PANTHER" id="PTHR47488">
    <property type="entry name" value="HEAVY METAL TRANSPORT/DETOXIFICATION SUPERFAMILY PROTEIN"/>
    <property type="match status" value="1"/>
</dbReference>
<dbReference type="SUPFAM" id="SSF55008">
    <property type="entry name" value="HMA, heavy metal-associated domain"/>
    <property type="match status" value="1"/>
</dbReference>
<evidence type="ECO:0000259" key="1">
    <source>
        <dbReference type="PROSITE" id="PS50846"/>
    </source>
</evidence>
<proteinExistence type="predicted"/>
<accession>A0A9D5C6Y5</accession>
<dbReference type="InterPro" id="IPR044169">
    <property type="entry name" value="PI21"/>
</dbReference>
<dbReference type="Pfam" id="PF00403">
    <property type="entry name" value="HMA"/>
    <property type="match status" value="1"/>
</dbReference>
<evidence type="ECO:0000313" key="2">
    <source>
        <dbReference type="EMBL" id="KAJ0967807.1"/>
    </source>
</evidence>